<dbReference type="AlphaFoldDB" id="A0A7J7KC23"/>
<reference evidence="2" key="1">
    <citation type="submission" date="2020-06" db="EMBL/GenBank/DDBJ databases">
        <title>Draft genome of Bugula neritina, a colonial animal packing powerful symbionts and potential medicines.</title>
        <authorList>
            <person name="Rayko M."/>
        </authorList>
    </citation>
    <scope>NUCLEOTIDE SEQUENCE [LARGE SCALE GENOMIC DNA]</scope>
    <source>
        <strain evidence="2">Kwan_BN1</strain>
    </source>
</reference>
<feature type="signal peptide" evidence="1">
    <location>
        <begin position="1"/>
        <end position="16"/>
    </location>
</feature>
<keyword evidence="3" id="KW-1185">Reference proteome</keyword>
<evidence type="ECO:0000256" key="1">
    <source>
        <dbReference type="SAM" id="SignalP"/>
    </source>
</evidence>
<dbReference type="EMBL" id="VXIV02000938">
    <property type="protein sequence ID" value="KAF6035096.1"/>
    <property type="molecule type" value="Genomic_DNA"/>
</dbReference>
<keyword evidence="1" id="KW-0732">Signal</keyword>
<feature type="chain" id="PRO_5029858561" description="Secreted protein" evidence="1">
    <location>
        <begin position="17"/>
        <end position="85"/>
    </location>
</feature>
<dbReference type="OrthoDB" id="8939548at2759"/>
<protein>
    <recommendedName>
        <fullName evidence="4">Secreted protein</fullName>
    </recommendedName>
</protein>
<evidence type="ECO:0008006" key="4">
    <source>
        <dbReference type="Google" id="ProtNLM"/>
    </source>
</evidence>
<organism evidence="2 3">
    <name type="scientific">Bugula neritina</name>
    <name type="common">Brown bryozoan</name>
    <name type="synonym">Sertularia neritina</name>
    <dbReference type="NCBI Taxonomy" id="10212"/>
    <lineage>
        <taxon>Eukaryota</taxon>
        <taxon>Metazoa</taxon>
        <taxon>Spiralia</taxon>
        <taxon>Lophotrochozoa</taxon>
        <taxon>Bryozoa</taxon>
        <taxon>Gymnolaemata</taxon>
        <taxon>Cheilostomatida</taxon>
        <taxon>Flustrina</taxon>
        <taxon>Buguloidea</taxon>
        <taxon>Bugulidae</taxon>
        <taxon>Bugula</taxon>
    </lineage>
</organism>
<comment type="caution">
    <text evidence="2">The sequence shown here is derived from an EMBL/GenBank/DDBJ whole genome shotgun (WGS) entry which is preliminary data.</text>
</comment>
<evidence type="ECO:0000313" key="3">
    <source>
        <dbReference type="Proteomes" id="UP000593567"/>
    </source>
</evidence>
<dbReference type="Proteomes" id="UP000593567">
    <property type="component" value="Unassembled WGS sequence"/>
</dbReference>
<proteinExistence type="predicted"/>
<evidence type="ECO:0000313" key="2">
    <source>
        <dbReference type="EMBL" id="KAF6035096.1"/>
    </source>
</evidence>
<gene>
    <name evidence="2" type="ORF">EB796_006596</name>
</gene>
<name>A0A7J7KC23_BUGNE</name>
<accession>A0A7J7KC23</accession>
<sequence>MIAIVASFLIIYNIAAFEAFQQLLMTCPLPFCSFKIPSEALTVTEIYTKTITHLPIIDIAPGDIWTTPQRAWGSAWRSLLFKTHT</sequence>